<keyword evidence="1" id="KW-0472">Membrane</keyword>
<feature type="domain" description="GGDEF" evidence="4">
    <location>
        <begin position="381"/>
        <end position="512"/>
    </location>
</feature>
<dbReference type="InterPro" id="IPR000700">
    <property type="entry name" value="PAS-assoc_C"/>
</dbReference>
<dbReference type="InterPro" id="IPR035919">
    <property type="entry name" value="EAL_sf"/>
</dbReference>
<dbReference type="PANTHER" id="PTHR44757:SF2">
    <property type="entry name" value="BIOFILM ARCHITECTURE MAINTENANCE PROTEIN MBAA"/>
    <property type="match status" value="1"/>
</dbReference>
<dbReference type="InterPro" id="IPR052155">
    <property type="entry name" value="Biofilm_reg_signaling"/>
</dbReference>
<keyword evidence="1" id="KW-0812">Transmembrane</keyword>
<evidence type="ECO:0000313" key="7">
    <source>
        <dbReference type="Proteomes" id="UP000557688"/>
    </source>
</evidence>
<evidence type="ECO:0000313" key="8">
    <source>
        <dbReference type="Proteomes" id="UP000565205"/>
    </source>
</evidence>
<feature type="domain" description="PAC" evidence="2">
    <location>
        <begin position="299"/>
        <end position="351"/>
    </location>
</feature>
<evidence type="ECO:0000313" key="6">
    <source>
        <dbReference type="EMBL" id="NVN29683.1"/>
    </source>
</evidence>
<dbReference type="InterPro" id="IPR035965">
    <property type="entry name" value="PAS-like_dom_sf"/>
</dbReference>
<evidence type="ECO:0000259" key="4">
    <source>
        <dbReference type="PROSITE" id="PS50887"/>
    </source>
</evidence>
<keyword evidence="1" id="KW-1133">Transmembrane helix</keyword>
<feature type="transmembrane region" description="Helical" evidence="1">
    <location>
        <begin position="59"/>
        <end position="83"/>
    </location>
</feature>
<evidence type="ECO:0000256" key="1">
    <source>
        <dbReference type="SAM" id="Phobius"/>
    </source>
</evidence>
<dbReference type="Proteomes" id="UP000565205">
    <property type="component" value="Unassembled WGS sequence"/>
</dbReference>
<dbReference type="InterPro" id="IPR000160">
    <property type="entry name" value="GGDEF_dom"/>
</dbReference>
<dbReference type="SMART" id="SM00267">
    <property type="entry name" value="GGDEF"/>
    <property type="match status" value="1"/>
</dbReference>
<dbReference type="CDD" id="cd01949">
    <property type="entry name" value="GGDEF"/>
    <property type="match status" value="1"/>
</dbReference>
<dbReference type="SUPFAM" id="SSF141868">
    <property type="entry name" value="EAL domain-like"/>
    <property type="match status" value="1"/>
</dbReference>
<dbReference type="Gene3D" id="3.30.70.270">
    <property type="match status" value="1"/>
</dbReference>
<dbReference type="Gene3D" id="3.30.450.20">
    <property type="entry name" value="PAS domain"/>
    <property type="match status" value="1"/>
</dbReference>
<dbReference type="PROSITE" id="PS50887">
    <property type="entry name" value="GGDEF"/>
    <property type="match status" value="1"/>
</dbReference>
<organism evidence="6 8">
    <name type="scientific">Endobacter medicaginis</name>
    <dbReference type="NCBI Taxonomy" id="1181271"/>
    <lineage>
        <taxon>Bacteria</taxon>
        <taxon>Pseudomonadati</taxon>
        <taxon>Pseudomonadota</taxon>
        <taxon>Alphaproteobacteria</taxon>
        <taxon>Acetobacterales</taxon>
        <taxon>Acetobacteraceae</taxon>
        <taxon>Endobacter</taxon>
    </lineage>
</organism>
<gene>
    <name evidence="5" type="ORF">FHR90_001956</name>
    <name evidence="6" type="ORF">HUK83_04935</name>
</gene>
<proteinExistence type="predicted"/>
<evidence type="ECO:0000259" key="3">
    <source>
        <dbReference type="PROSITE" id="PS50883"/>
    </source>
</evidence>
<protein>
    <submittedName>
        <fullName evidence="5">Diguanylate cyclase (GGDEF)-like protein</fullName>
    </submittedName>
    <submittedName>
        <fullName evidence="6">EAL domain-containing protein</fullName>
    </submittedName>
</protein>
<feature type="transmembrane region" description="Helical" evidence="1">
    <location>
        <begin position="157"/>
        <end position="174"/>
    </location>
</feature>
<dbReference type="InterPro" id="IPR029787">
    <property type="entry name" value="Nucleotide_cyclase"/>
</dbReference>
<dbReference type="PROSITE" id="PS50113">
    <property type="entry name" value="PAC"/>
    <property type="match status" value="1"/>
</dbReference>
<keyword evidence="7" id="KW-1185">Reference proteome</keyword>
<feature type="domain" description="EAL" evidence="3">
    <location>
        <begin position="521"/>
        <end position="770"/>
    </location>
</feature>
<dbReference type="Pfam" id="PF00563">
    <property type="entry name" value="EAL"/>
    <property type="match status" value="1"/>
</dbReference>
<evidence type="ECO:0000259" key="2">
    <source>
        <dbReference type="PROSITE" id="PS50113"/>
    </source>
</evidence>
<dbReference type="RefSeq" id="WP_176622586.1">
    <property type="nucleotide sequence ID" value="NZ_JABXXQ010000058.1"/>
</dbReference>
<dbReference type="SUPFAM" id="SSF55073">
    <property type="entry name" value="Nucleotide cyclase"/>
    <property type="match status" value="1"/>
</dbReference>
<evidence type="ECO:0000313" key="5">
    <source>
        <dbReference type="EMBL" id="MBB3174120.1"/>
    </source>
</evidence>
<dbReference type="SMART" id="SM00052">
    <property type="entry name" value="EAL"/>
    <property type="match status" value="1"/>
</dbReference>
<dbReference type="Pfam" id="PF00990">
    <property type="entry name" value="GGDEF"/>
    <property type="match status" value="1"/>
</dbReference>
<dbReference type="InterPro" id="IPR043128">
    <property type="entry name" value="Rev_trsase/Diguanyl_cyclase"/>
</dbReference>
<reference evidence="5 7" key="2">
    <citation type="submission" date="2020-08" db="EMBL/GenBank/DDBJ databases">
        <title>Genomic Encyclopedia of Type Strains, Phase III (KMG-III): the genomes of soil and plant-associated and newly described type strains.</title>
        <authorList>
            <person name="Whitman W."/>
        </authorList>
    </citation>
    <scope>NUCLEOTIDE SEQUENCE [LARGE SCALE GENOMIC DNA]</scope>
    <source>
        <strain evidence="5 7">CECT 8088</strain>
    </source>
</reference>
<reference evidence="6 8" key="1">
    <citation type="submission" date="2020-06" db="EMBL/GenBank/DDBJ databases">
        <title>Description of novel acetic acid bacteria.</title>
        <authorList>
            <person name="Sombolestani A."/>
        </authorList>
    </citation>
    <scope>NUCLEOTIDE SEQUENCE [LARGE SCALE GENOMIC DNA]</scope>
    <source>
        <strain evidence="6 8">LMG 26838</strain>
    </source>
</reference>
<dbReference type="InterPro" id="IPR001633">
    <property type="entry name" value="EAL_dom"/>
</dbReference>
<feature type="transmembrane region" description="Helical" evidence="1">
    <location>
        <begin position="104"/>
        <end position="125"/>
    </location>
</feature>
<dbReference type="CDD" id="cd01948">
    <property type="entry name" value="EAL"/>
    <property type="match status" value="1"/>
</dbReference>
<accession>A0A850NJ80</accession>
<name>A0A850NJ80_9PROT</name>
<dbReference type="SUPFAM" id="SSF55785">
    <property type="entry name" value="PYP-like sensor domain (PAS domain)"/>
    <property type="match status" value="1"/>
</dbReference>
<dbReference type="NCBIfam" id="TIGR00254">
    <property type="entry name" value="GGDEF"/>
    <property type="match status" value="1"/>
</dbReference>
<dbReference type="AlphaFoldDB" id="A0A850NJ80"/>
<comment type="caution">
    <text evidence="6">The sequence shown here is derived from an EMBL/GenBank/DDBJ whole genome shotgun (WGS) entry which is preliminary data.</text>
</comment>
<dbReference type="EMBL" id="JACHXV010000006">
    <property type="protein sequence ID" value="MBB3174120.1"/>
    <property type="molecule type" value="Genomic_DNA"/>
</dbReference>
<sequence length="786" mass="84459">MADTFHSSRAEGAPPDRRLVEQANAGLLGETAQLTMMVTPSYLLTTLATAVLFRGGSSAAYLIGLNVTMAILVAIALIAANHYRRLTRLPSGTPPVLRGLRRGFVFFRTLSAAFGLTWASIPAVLFDSTSVGYDLVVVGIATGVIAYTYVIGTILHASSLFIAPIVCGSFFGLAHCPQPFGLYLAILLVLYAALVATFTHRLSVLAFQRELSKATVLVQNETIGLLLRDFHFEASDWLWETDERGRLSIAPDRMAAMLGAPVAALPEDTTLTGLLAAAATDAAATAPIVTAMALRQPFSDVALELRTALGELRWWRLSGRPAGDRDGPFTGYRGVGSDITQMRRDEERIGYLASHDTLTAMPNRSSFLDAMEVACHACATRPFALLYVDLDGFKAVNDSHGHTLGDHLLTAVANRLRELDPACAAYRLGGDEFALILPITCAREAERLADGTLAALGQPFAIDGLSLTVGASVGIALAPADADDPASLLHRADLALYGARTGGKGRWARFDPALETRVHRRRMLDGAMREALACDRLDLHYQPIVDIQTGHIVGAEALLRFYLPGEGWVTPSELIPIAEATGFVREIGRWALMRACRDMSAWPDLGIAVNISPIHFRQPDFCDEVSHVLDATAIEPCRLEIEVTESMLMESGPAITGTVERLRALGVRIALDDFGTGYASLSYLRQFTFDKIKIDRAFVIGIDRDPEIAAIVGAIHTMADALHLSVTVEGVETHAQLQALRALSHGTVQGFHIGQARPIAAFADLLDAATIAAAVRPAVTSPVGMP</sequence>
<dbReference type="Proteomes" id="UP000557688">
    <property type="component" value="Unassembled WGS sequence"/>
</dbReference>
<dbReference type="EMBL" id="JABXXQ010000058">
    <property type="protein sequence ID" value="NVN29683.1"/>
    <property type="molecule type" value="Genomic_DNA"/>
</dbReference>
<dbReference type="PROSITE" id="PS50883">
    <property type="entry name" value="EAL"/>
    <property type="match status" value="1"/>
</dbReference>
<feature type="transmembrane region" description="Helical" evidence="1">
    <location>
        <begin position="180"/>
        <end position="199"/>
    </location>
</feature>
<dbReference type="PANTHER" id="PTHR44757">
    <property type="entry name" value="DIGUANYLATE CYCLASE DGCP"/>
    <property type="match status" value="1"/>
</dbReference>
<dbReference type="Gene3D" id="3.20.20.450">
    <property type="entry name" value="EAL domain"/>
    <property type="match status" value="1"/>
</dbReference>